<sequence length="41" mass="4008">MACEYASGRCARVLDTAEALAQITAGAPGADGAPETGKVIA</sequence>
<dbReference type="EMBL" id="AP017895">
    <property type="protein sequence ID" value="BAV86435.1"/>
    <property type="molecule type" value="Genomic_DNA"/>
</dbReference>
<protein>
    <submittedName>
        <fullName evidence="1">Uncharacterized protein</fullName>
    </submittedName>
</protein>
<organism evidence="1 2">
    <name type="scientific">Rothia aeria</name>
    <dbReference type="NCBI Taxonomy" id="172042"/>
    <lineage>
        <taxon>Bacteria</taxon>
        <taxon>Bacillati</taxon>
        <taxon>Actinomycetota</taxon>
        <taxon>Actinomycetes</taxon>
        <taxon>Micrococcales</taxon>
        <taxon>Micrococcaceae</taxon>
        <taxon>Rothia</taxon>
    </lineage>
</organism>
<proteinExistence type="predicted"/>
<dbReference type="AlphaFoldDB" id="A0A2Z5QVL2"/>
<gene>
    <name evidence="1" type="ORF">RA11412_0136</name>
</gene>
<name>A0A2Z5QVL2_9MICC</name>
<reference evidence="1 2" key="1">
    <citation type="submission" date="2016-10" db="EMBL/GenBank/DDBJ databases">
        <title>Genome sequence of Rothia aeria strain JCM11412.</title>
        <authorList>
            <person name="Nambu T."/>
        </authorList>
    </citation>
    <scope>NUCLEOTIDE SEQUENCE [LARGE SCALE GENOMIC DNA]</scope>
    <source>
        <strain evidence="1 2">JCM 11412</strain>
    </source>
</reference>
<dbReference type="KEGG" id="raj:RA11412_0136"/>
<accession>A0A2Z5QVL2</accession>
<evidence type="ECO:0000313" key="2">
    <source>
        <dbReference type="Proteomes" id="UP000250241"/>
    </source>
</evidence>
<evidence type="ECO:0000313" key="1">
    <source>
        <dbReference type="EMBL" id="BAV86435.1"/>
    </source>
</evidence>
<dbReference type="Proteomes" id="UP000250241">
    <property type="component" value="Chromosome"/>
</dbReference>
<keyword evidence="2" id="KW-1185">Reference proteome</keyword>